<sequence>MMKMKGKLSVTAAALLVGVGLSGCGKDRSTEPAPQANPFAGLPFVLVPGPDGNLEPRTPDGKPIPPSDKPPEEGIKAIRSLSQVAVLKIDGSCYYWIYFQSRWYKAPC</sequence>
<dbReference type="EMBL" id="CP014671">
    <property type="protein sequence ID" value="ANX04449.1"/>
    <property type="molecule type" value="Genomic_DNA"/>
</dbReference>
<protein>
    <submittedName>
        <fullName evidence="2">Uncharacterized protein</fullName>
    </submittedName>
</protein>
<evidence type="ECO:0000313" key="2">
    <source>
        <dbReference type="EMBL" id="ANX04449.1"/>
    </source>
</evidence>
<feature type="region of interest" description="Disordered" evidence="1">
    <location>
        <begin position="49"/>
        <end position="73"/>
    </location>
</feature>
<keyword evidence="3" id="KW-1185">Reference proteome</keyword>
<dbReference type="PROSITE" id="PS51257">
    <property type="entry name" value="PROKAR_LIPOPROTEIN"/>
    <property type="match status" value="1"/>
</dbReference>
<dbReference type="KEGG" id="gbi:PG2T_09835"/>
<dbReference type="STRING" id="1810504.PG2T_09835"/>
<dbReference type="AlphaFoldDB" id="A0A1B1YUQ2"/>
<reference evidence="3" key="1">
    <citation type="submission" date="2016-03" db="EMBL/GenBank/DDBJ databases">
        <title>Complete genome sequence of Solimmundus cernigliae, representing a novel lineage of polycyclic aromatic hydrocarbon degraders within the Gammaproteobacteria.</title>
        <authorList>
            <person name="Singleton D.R."/>
            <person name="Dickey A.N."/>
            <person name="Scholl E.H."/>
            <person name="Wright F.A."/>
            <person name="Aitken M.D."/>
        </authorList>
    </citation>
    <scope>NUCLEOTIDE SEQUENCE [LARGE SCALE GENOMIC DNA]</scope>
    <source>
        <strain evidence="3">TR3.2</strain>
    </source>
</reference>
<organism evidence="2 3">
    <name type="scientific">Immundisolibacter cernigliae</name>
    <dbReference type="NCBI Taxonomy" id="1810504"/>
    <lineage>
        <taxon>Bacteria</taxon>
        <taxon>Pseudomonadati</taxon>
        <taxon>Pseudomonadota</taxon>
        <taxon>Gammaproteobacteria</taxon>
        <taxon>Immundisolibacterales</taxon>
        <taxon>Immundisolibacteraceae</taxon>
        <taxon>Immundisolibacter</taxon>
    </lineage>
</organism>
<dbReference type="InParanoid" id="A0A1B1YUQ2"/>
<accession>A0A1B1YUQ2</accession>
<name>A0A1B1YUQ2_9GAMM</name>
<evidence type="ECO:0000256" key="1">
    <source>
        <dbReference type="SAM" id="MobiDB-lite"/>
    </source>
</evidence>
<proteinExistence type="predicted"/>
<dbReference type="Proteomes" id="UP000092952">
    <property type="component" value="Chromosome"/>
</dbReference>
<evidence type="ECO:0000313" key="3">
    <source>
        <dbReference type="Proteomes" id="UP000092952"/>
    </source>
</evidence>
<gene>
    <name evidence="2" type="ORF">PG2T_09835</name>
</gene>